<accession>A0AAN8F2R5</accession>
<dbReference type="InterPro" id="IPR032801">
    <property type="entry name" value="PXL2A/B/C"/>
</dbReference>
<reference evidence="2 3" key="1">
    <citation type="submission" date="2019-10" db="EMBL/GenBank/DDBJ databases">
        <title>Assembly and Annotation for the nematode Trichostrongylus colubriformis.</title>
        <authorList>
            <person name="Martin J."/>
        </authorList>
    </citation>
    <scope>NUCLEOTIDE SEQUENCE [LARGE SCALE GENOMIC DNA]</scope>
    <source>
        <strain evidence="2">G859</strain>
        <tissue evidence="2">Whole worm</tissue>
    </source>
</reference>
<proteinExistence type="predicted"/>
<feature type="compositionally biased region" description="Polar residues" evidence="1">
    <location>
        <begin position="341"/>
        <end position="353"/>
    </location>
</feature>
<organism evidence="2 3">
    <name type="scientific">Trichostrongylus colubriformis</name>
    <name type="common">Black scour worm</name>
    <dbReference type="NCBI Taxonomy" id="6319"/>
    <lineage>
        <taxon>Eukaryota</taxon>
        <taxon>Metazoa</taxon>
        <taxon>Ecdysozoa</taxon>
        <taxon>Nematoda</taxon>
        <taxon>Chromadorea</taxon>
        <taxon>Rhabditida</taxon>
        <taxon>Rhabditina</taxon>
        <taxon>Rhabditomorpha</taxon>
        <taxon>Strongyloidea</taxon>
        <taxon>Trichostrongylidae</taxon>
        <taxon>Trichostrongylus</taxon>
    </lineage>
</organism>
<sequence length="439" mass="48722">MGEEEEEAAQCVSADNEFMKHNSVVVFAVNYIQNRFVAAELCVEVGKLFEILNVKTEAEFNKAIEALRTEADTAAAVENFESVVKMWNDFIDGIEKSIVEKVGPTTTNADDDELGVGSKTISHYVKGSAFEMVLVVVVTSFNSPEVTHHIMGLYNKMDEFHKLGCDVYLLTKGPPIGARGGAYIKLIGVPFRKLYDEDEALSELKTHRHSAVELVGWESLLREATGPMVYTKLCDFNNLFQFDAESFNSPEVTHHIMGLYNKMDEFHKLGCDVYLLTKGPPIGARGGAYIKLIGVPFRKLYDEDEALSELKTHRHSAVELVGWESLLRTVEASLNDEDRPQSASKKISENQNDDQTAFITQKGGTILVDRSGNVLYKFIEDGSTAWPTIDDIFAQVKKVDPATTKLKSSVTNTAKIDSEISAMPAKSNDEKKKPCCVIL</sequence>
<dbReference type="EMBL" id="WIXE01026128">
    <property type="protein sequence ID" value="KAK5964168.1"/>
    <property type="molecule type" value="Genomic_DNA"/>
</dbReference>
<keyword evidence="3" id="KW-1185">Reference proteome</keyword>
<gene>
    <name evidence="2" type="ORF">GCK32_006475</name>
</gene>
<evidence type="ECO:0000313" key="2">
    <source>
        <dbReference type="EMBL" id="KAK5964168.1"/>
    </source>
</evidence>
<name>A0AAN8F2R5_TRICO</name>
<comment type="caution">
    <text evidence="2">The sequence shown here is derived from an EMBL/GenBank/DDBJ whole genome shotgun (WGS) entry which is preliminary data.</text>
</comment>
<feature type="region of interest" description="Disordered" evidence="1">
    <location>
        <begin position="334"/>
        <end position="353"/>
    </location>
</feature>
<dbReference type="Proteomes" id="UP001331761">
    <property type="component" value="Unassembled WGS sequence"/>
</dbReference>
<dbReference type="AlphaFoldDB" id="A0AAN8F2R5"/>
<evidence type="ECO:0000256" key="1">
    <source>
        <dbReference type="SAM" id="MobiDB-lite"/>
    </source>
</evidence>
<protein>
    <submittedName>
        <fullName evidence="2">Uncharacterized protein</fullName>
    </submittedName>
</protein>
<evidence type="ECO:0000313" key="3">
    <source>
        <dbReference type="Proteomes" id="UP001331761"/>
    </source>
</evidence>
<dbReference type="Pfam" id="PF13911">
    <property type="entry name" value="AhpC-TSA_2"/>
    <property type="match status" value="1"/>
</dbReference>